<accession>A0ABD3WEK8</accession>
<dbReference type="SUPFAM" id="SSF53098">
    <property type="entry name" value="Ribonuclease H-like"/>
    <property type="match status" value="1"/>
</dbReference>
<proteinExistence type="predicted"/>
<dbReference type="SUPFAM" id="SSF140996">
    <property type="entry name" value="Hermes dimerisation domain"/>
    <property type="match status" value="1"/>
</dbReference>
<keyword evidence="3" id="KW-1185">Reference proteome</keyword>
<comment type="caution">
    <text evidence="2">The sequence shown here is derived from an EMBL/GenBank/DDBJ whole genome shotgun (WGS) entry which is preliminary data.</text>
</comment>
<sequence>MRPYSVVDLLGFRNLIHTLEPRYIIPSRTHFAEKVIPDLYLHTRQEVQNTISEADSVAITTDGWTSGATESYITITAHLIDKEWCMKSFVLQTRPCHESHTGKNIGAVLVDAGKEWQLERPHKLLP</sequence>
<name>A0ABD3WEK8_SINWO</name>
<dbReference type="InterPro" id="IPR052035">
    <property type="entry name" value="ZnF_BED_domain_contain"/>
</dbReference>
<dbReference type="AlphaFoldDB" id="A0ABD3WEK8"/>
<gene>
    <name evidence="1" type="ORF">ACJMK2_039040</name>
    <name evidence="2" type="ORF">ACJMK2_039184</name>
</gene>
<evidence type="ECO:0000313" key="3">
    <source>
        <dbReference type="Proteomes" id="UP001634394"/>
    </source>
</evidence>
<dbReference type="EMBL" id="JBJQND010000007">
    <property type="protein sequence ID" value="KAL3871016.1"/>
    <property type="molecule type" value="Genomic_DNA"/>
</dbReference>
<dbReference type="InterPro" id="IPR012337">
    <property type="entry name" value="RNaseH-like_sf"/>
</dbReference>
<dbReference type="Proteomes" id="UP001634394">
    <property type="component" value="Unassembled WGS sequence"/>
</dbReference>
<reference evidence="2 3" key="1">
    <citation type="submission" date="2024-11" db="EMBL/GenBank/DDBJ databases">
        <title>Chromosome-level genome assembly of the freshwater bivalve Anodonta woodiana.</title>
        <authorList>
            <person name="Chen X."/>
        </authorList>
    </citation>
    <scope>NUCLEOTIDE SEQUENCE [LARGE SCALE GENOMIC DNA]</scope>
    <source>
        <strain evidence="2">MN2024</strain>
        <tissue evidence="2">Gills</tissue>
    </source>
</reference>
<evidence type="ECO:0008006" key="4">
    <source>
        <dbReference type="Google" id="ProtNLM"/>
    </source>
</evidence>
<dbReference type="PANTHER" id="PTHR46481:SF4">
    <property type="entry name" value="ZINC FINGER BED DOMAIN-CONTAINING PROTEIN 4"/>
    <property type="match status" value="1"/>
</dbReference>
<dbReference type="EMBL" id="JBJQND010000007">
    <property type="protein sequence ID" value="KAL3871168.1"/>
    <property type="molecule type" value="Genomic_DNA"/>
</dbReference>
<protein>
    <recommendedName>
        <fullName evidence="4">DUF659 domain-containing protein</fullName>
    </recommendedName>
</protein>
<evidence type="ECO:0000313" key="1">
    <source>
        <dbReference type="EMBL" id="KAL3871016.1"/>
    </source>
</evidence>
<organism evidence="2 3">
    <name type="scientific">Sinanodonta woodiana</name>
    <name type="common">Chinese pond mussel</name>
    <name type="synonym">Anodonta woodiana</name>
    <dbReference type="NCBI Taxonomy" id="1069815"/>
    <lineage>
        <taxon>Eukaryota</taxon>
        <taxon>Metazoa</taxon>
        <taxon>Spiralia</taxon>
        <taxon>Lophotrochozoa</taxon>
        <taxon>Mollusca</taxon>
        <taxon>Bivalvia</taxon>
        <taxon>Autobranchia</taxon>
        <taxon>Heteroconchia</taxon>
        <taxon>Palaeoheterodonta</taxon>
        <taxon>Unionida</taxon>
        <taxon>Unionoidea</taxon>
        <taxon>Unionidae</taxon>
        <taxon>Unioninae</taxon>
        <taxon>Sinanodonta</taxon>
    </lineage>
</organism>
<dbReference type="PANTHER" id="PTHR46481">
    <property type="entry name" value="ZINC FINGER BED DOMAIN-CONTAINING PROTEIN 4"/>
    <property type="match status" value="1"/>
</dbReference>
<evidence type="ECO:0000313" key="2">
    <source>
        <dbReference type="EMBL" id="KAL3871168.1"/>
    </source>
</evidence>